<sequence>MTLRTLLGAIGILLATSSYAQPAEPLVDNIYKVQDLYGGFLQNKQLGATINLCQKEDATQCYFITLNHSSFLDLLSGFSIQNRRDNNPNLVATAQLRSMRFKLSKEQDSGLILSVVEQNDDYMKVKILIQLATPKTKPDEVTTFVRLPTSTFTIYQEDIHKLKSLLGVSLDGKEQKFSELNDCELANQIYSQTAPLMAEAMRFMTPTASQTEYYAWREKSFMPRYQALRELYDPIHYHQNRQASKIVHDDYLIALGGMVHGMANLVRYDITSVKLVDSINQINSAEFDSAYLCDRERLKKITAINLDGI</sequence>
<proteinExistence type="predicted"/>
<evidence type="ECO:0000313" key="3">
    <source>
        <dbReference type="Proteomes" id="UP000036097"/>
    </source>
</evidence>
<dbReference type="AlphaFoldDB" id="A0A0J1H065"/>
<dbReference type="RefSeq" id="WP_047879214.1">
    <property type="nucleotide sequence ID" value="NZ_LDOT01000015.1"/>
</dbReference>
<gene>
    <name evidence="2" type="ORF">ABT56_12510</name>
</gene>
<dbReference type="EMBL" id="LDOT01000015">
    <property type="protein sequence ID" value="KLV05199.1"/>
    <property type="molecule type" value="Genomic_DNA"/>
</dbReference>
<evidence type="ECO:0000313" key="2">
    <source>
        <dbReference type="EMBL" id="KLV05199.1"/>
    </source>
</evidence>
<dbReference type="Proteomes" id="UP000036097">
    <property type="component" value="Unassembled WGS sequence"/>
</dbReference>
<dbReference type="STRING" id="1195763.ABT56_12510"/>
<dbReference type="PATRIC" id="fig|1195763.3.peg.2642"/>
<name>A0A0J1H065_9GAMM</name>
<keyword evidence="3" id="KW-1185">Reference proteome</keyword>
<feature type="signal peptide" evidence="1">
    <location>
        <begin position="1"/>
        <end position="20"/>
    </location>
</feature>
<keyword evidence="1" id="KW-0732">Signal</keyword>
<accession>A0A0J1H065</accession>
<reference evidence="2 3" key="1">
    <citation type="submission" date="2015-05" db="EMBL/GenBank/DDBJ databases">
        <title>Photobacterium galathea sp. nov.</title>
        <authorList>
            <person name="Machado H."/>
            <person name="Gram L."/>
        </authorList>
    </citation>
    <scope>NUCLEOTIDE SEQUENCE [LARGE SCALE GENOMIC DNA]</scope>
    <source>
        <strain evidence="2 3">CGMCC 1.12159</strain>
    </source>
</reference>
<evidence type="ECO:0000256" key="1">
    <source>
        <dbReference type="SAM" id="SignalP"/>
    </source>
</evidence>
<protein>
    <submittedName>
        <fullName evidence="2">Uncharacterized protein</fullName>
    </submittedName>
</protein>
<organism evidence="2 3">
    <name type="scientific">Photobacterium aquae</name>
    <dbReference type="NCBI Taxonomy" id="1195763"/>
    <lineage>
        <taxon>Bacteria</taxon>
        <taxon>Pseudomonadati</taxon>
        <taxon>Pseudomonadota</taxon>
        <taxon>Gammaproteobacteria</taxon>
        <taxon>Vibrionales</taxon>
        <taxon>Vibrionaceae</taxon>
        <taxon>Photobacterium</taxon>
    </lineage>
</organism>
<feature type="chain" id="PRO_5005252248" evidence="1">
    <location>
        <begin position="21"/>
        <end position="309"/>
    </location>
</feature>
<comment type="caution">
    <text evidence="2">The sequence shown here is derived from an EMBL/GenBank/DDBJ whole genome shotgun (WGS) entry which is preliminary data.</text>
</comment>